<dbReference type="InterPro" id="IPR050483">
    <property type="entry name" value="CoA-transferase_III_domain"/>
</dbReference>
<gene>
    <name evidence="2" type="ORF">SAMN04488502_10464</name>
</gene>
<keyword evidence="3" id="KW-1185">Reference proteome</keyword>
<dbReference type="Gene3D" id="3.30.1540.10">
    <property type="entry name" value="formyl-coa transferase, domain 3"/>
    <property type="match status" value="1"/>
</dbReference>
<dbReference type="Gene3D" id="3.40.50.10540">
    <property type="entry name" value="Crotonobetainyl-coa:carnitine coa-transferase, domain 1"/>
    <property type="match status" value="1"/>
</dbReference>
<dbReference type="Pfam" id="PF02515">
    <property type="entry name" value="CoA_transf_3"/>
    <property type="match status" value="1"/>
</dbReference>
<evidence type="ECO:0000313" key="3">
    <source>
        <dbReference type="Proteomes" id="UP000214880"/>
    </source>
</evidence>
<evidence type="ECO:0000256" key="1">
    <source>
        <dbReference type="ARBA" id="ARBA00022679"/>
    </source>
</evidence>
<protein>
    <submittedName>
        <fullName evidence="2">CoA:oxalate CoA-transferase</fullName>
    </submittedName>
</protein>
<proteinExistence type="predicted"/>
<dbReference type="STRING" id="146817.SAMN04488502_10464"/>
<dbReference type="AlphaFoldDB" id="A0A1G9SMW9"/>
<sequence length="389" mass="43053">MAGLLEGIRIVDLTRIVSGPHCTMMLAEMGAEVIKIEKPLTGDDNRQNGPWKDDDSLLFSACNISKKGISLDLRSDEGKEILIKLIEKSDVLVENFRPGTMKKMGFDYERVKRINPQIIMAAISGFGQTGPYRDRICFDGIAQAMGGLIDSIWESGGVRCTTGGNLADVFTGVHAALAIGMALYNREKTQKGTYIDIDMVSTILSLFSAKVANYTANGIVHTNIGYGPVANYKTTDGYVRIDATTAAIFKRLQAIIPDPILKDPKYMNVKERLADNDLLVGIIQKWIDGKTTAEVDKVFNEAGIAIGVIQDIEMISHDVHLNERQQLISVPVNEQGEELPFSAIPFRFSSHAMKYDKAPSIGEHNEEIFKNLLQMSEDELEQLRLKKVI</sequence>
<dbReference type="InterPro" id="IPR044855">
    <property type="entry name" value="CoA-Trfase_III_dom3_sf"/>
</dbReference>
<dbReference type="PANTHER" id="PTHR48207">
    <property type="entry name" value="SUCCINATE--HYDROXYMETHYLGLUTARATE COA-TRANSFERASE"/>
    <property type="match status" value="1"/>
</dbReference>
<dbReference type="InterPro" id="IPR003673">
    <property type="entry name" value="CoA-Trfase_fam_III"/>
</dbReference>
<dbReference type="EMBL" id="FNHB01000004">
    <property type="protein sequence ID" value="SDM36789.1"/>
    <property type="molecule type" value="Genomic_DNA"/>
</dbReference>
<reference evidence="2 3" key="1">
    <citation type="submission" date="2016-10" db="EMBL/GenBank/DDBJ databases">
        <authorList>
            <person name="de Groot N.N."/>
        </authorList>
    </citation>
    <scope>NUCLEOTIDE SEQUENCE [LARGE SCALE GENOMIC DNA]</scope>
    <source>
        <strain evidence="2 3">DSM 1736</strain>
    </source>
</reference>
<dbReference type="Proteomes" id="UP000214880">
    <property type="component" value="Unassembled WGS sequence"/>
</dbReference>
<dbReference type="OrthoDB" id="9797653at2"/>
<dbReference type="InterPro" id="IPR023606">
    <property type="entry name" value="CoA-Trfase_III_dom_1_sf"/>
</dbReference>
<organism evidence="2 3">
    <name type="scientific">Dendrosporobacter quercicolus</name>
    <dbReference type="NCBI Taxonomy" id="146817"/>
    <lineage>
        <taxon>Bacteria</taxon>
        <taxon>Bacillati</taxon>
        <taxon>Bacillota</taxon>
        <taxon>Negativicutes</taxon>
        <taxon>Selenomonadales</taxon>
        <taxon>Sporomusaceae</taxon>
        <taxon>Dendrosporobacter</taxon>
    </lineage>
</organism>
<accession>A0A1G9SMW9</accession>
<name>A0A1G9SMW9_9FIRM</name>
<dbReference type="RefSeq" id="WP_092072110.1">
    <property type="nucleotide sequence ID" value="NZ_FNHB01000004.1"/>
</dbReference>
<evidence type="ECO:0000313" key="2">
    <source>
        <dbReference type="EMBL" id="SDM36789.1"/>
    </source>
</evidence>
<dbReference type="GO" id="GO:0008410">
    <property type="term" value="F:CoA-transferase activity"/>
    <property type="evidence" value="ECO:0007669"/>
    <property type="project" value="TreeGrafter"/>
</dbReference>
<dbReference type="PANTHER" id="PTHR48207:SF3">
    <property type="entry name" value="SUCCINATE--HYDROXYMETHYLGLUTARATE COA-TRANSFERASE"/>
    <property type="match status" value="1"/>
</dbReference>
<keyword evidence="1 2" id="KW-0808">Transferase</keyword>
<dbReference type="SUPFAM" id="SSF89796">
    <property type="entry name" value="CoA-transferase family III (CaiB/BaiF)"/>
    <property type="match status" value="1"/>
</dbReference>